<evidence type="ECO:0000313" key="2">
    <source>
        <dbReference type="EMBL" id="KKU88858.1"/>
    </source>
</evidence>
<feature type="transmembrane region" description="Helical" evidence="1">
    <location>
        <begin position="256"/>
        <end position="275"/>
    </location>
</feature>
<accession>A0A0G1WEV4</accession>
<feature type="transmembrane region" description="Helical" evidence="1">
    <location>
        <begin position="370"/>
        <end position="391"/>
    </location>
</feature>
<protein>
    <recommendedName>
        <fullName evidence="4">Glycosyltransferase RgtA/B/C/D-like domain-containing protein</fullName>
    </recommendedName>
</protein>
<keyword evidence="1" id="KW-0812">Transmembrane</keyword>
<organism evidence="2 3">
    <name type="scientific">Candidatus Gottesmanbacteria bacterium GW2011_GWA2_47_9</name>
    <dbReference type="NCBI Taxonomy" id="1618445"/>
    <lineage>
        <taxon>Bacteria</taxon>
        <taxon>Candidatus Gottesmaniibacteriota</taxon>
    </lineage>
</organism>
<feature type="transmembrane region" description="Helical" evidence="1">
    <location>
        <begin position="339"/>
        <end position="358"/>
    </location>
</feature>
<sequence length="574" mass="66688">MKKILLVGFILLFAIFFINTFHEEYPDEYDSLVGGRYMLLGKLPYRDWFQHHQPFAYVVAGAIQLFTGQSFVRFRIGFAILLFAFHIASYLLVKKRAKEADTGFYIPFLFAVALAGTYFWGQMLLADTLAAYLIIPGYGLLLLKSYTGGRFERKDLLIVSLSTFFSWFTSMTFTYVIIGLNLYAFYMYWKSEGKRVGWLEIIKNIGVVFLTPYITFLIYLLVTGSLKDYYFANIVYNQKYYIYNYLIPEGGRFNPLRYAIIIFNAFVNNYFPALWGVKDFSFSDPIQVTLAVSNAGLFILLVIKRRFSLLFAFLVMLVFSNARNNPQAIRETDYQSSMYIVSSMFHGLFALFAFKKLLDEEKLVYSVKAIASVTFMILAAYWFFNGIFLFMKFEQKFFPKYMGTMPLIYDRPQVATLVNQMVGDKDSAWIGPFEFKELFYLKTKKLPSKYHWFLKQAALSKIKDEMVADFEKSRPKVIVFKRAYSPWAGNAPEFNYFFTDFLDKYYVRLCSLNATLPDFSYEWIMGDARNFQLATDINFDSAKKDEILAEFEAKGLLKKGPKSASANPPCIEKE</sequence>
<keyword evidence="1" id="KW-0472">Membrane</keyword>
<feature type="transmembrane region" description="Helical" evidence="1">
    <location>
        <begin position="158"/>
        <end position="189"/>
    </location>
</feature>
<evidence type="ECO:0000256" key="1">
    <source>
        <dbReference type="SAM" id="Phobius"/>
    </source>
</evidence>
<evidence type="ECO:0000313" key="3">
    <source>
        <dbReference type="Proteomes" id="UP000034739"/>
    </source>
</evidence>
<feature type="transmembrane region" description="Helical" evidence="1">
    <location>
        <begin position="295"/>
        <end position="319"/>
    </location>
</feature>
<feature type="transmembrane region" description="Helical" evidence="1">
    <location>
        <begin position="74"/>
        <end position="93"/>
    </location>
</feature>
<feature type="transmembrane region" description="Helical" evidence="1">
    <location>
        <begin position="105"/>
        <end position="123"/>
    </location>
</feature>
<proteinExistence type="predicted"/>
<feature type="transmembrane region" description="Helical" evidence="1">
    <location>
        <begin position="201"/>
        <end position="222"/>
    </location>
</feature>
<dbReference type="Proteomes" id="UP000034739">
    <property type="component" value="Unassembled WGS sequence"/>
</dbReference>
<feature type="transmembrane region" description="Helical" evidence="1">
    <location>
        <begin position="129"/>
        <end position="146"/>
    </location>
</feature>
<gene>
    <name evidence="2" type="ORF">UY16_C0001G0012</name>
</gene>
<dbReference type="AlphaFoldDB" id="A0A0G1WEV4"/>
<keyword evidence="1" id="KW-1133">Transmembrane helix</keyword>
<name>A0A0G1WEV4_9BACT</name>
<evidence type="ECO:0008006" key="4">
    <source>
        <dbReference type="Google" id="ProtNLM"/>
    </source>
</evidence>
<dbReference type="EMBL" id="LCOY01000001">
    <property type="protein sequence ID" value="KKU88858.1"/>
    <property type="molecule type" value="Genomic_DNA"/>
</dbReference>
<reference evidence="2 3" key="1">
    <citation type="journal article" date="2015" name="Nature">
        <title>rRNA introns, odd ribosomes, and small enigmatic genomes across a large radiation of phyla.</title>
        <authorList>
            <person name="Brown C.T."/>
            <person name="Hug L.A."/>
            <person name="Thomas B.C."/>
            <person name="Sharon I."/>
            <person name="Castelle C.J."/>
            <person name="Singh A."/>
            <person name="Wilkins M.J."/>
            <person name="Williams K.H."/>
            <person name="Banfield J.F."/>
        </authorList>
    </citation>
    <scope>NUCLEOTIDE SEQUENCE [LARGE SCALE GENOMIC DNA]</scope>
</reference>
<comment type="caution">
    <text evidence="2">The sequence shown here is derived from an EMBL/GenBank/DDBJ whole genome shotgun (WGS) entry which is preliminary data.</text>
</comment>